<comment type="caution">
    <text evidence="4">The sequence shown here is derived from an EMBL/GenBank/DDBJ whole genome shotgun (WGS) entry which is preliminary data.</text>
</comment>
<dbReference type="AlphaFoldDB" id="A0A8H3TQJ3"/>
<reference evidence="4" key="1">
    <citation type="submission" date="2020-07" db="EMBL/GenBank/DDBJ databases">
        <title>Draft Genome Sequence of a Deep-Sea Yeast, Naganishia (Cryptococcus) liquefaciens strain N6.</title>
        <authorList>
            <person name="Han Y.W."/>
            <person name="Kajitani R."/>
            <person name="Morimoto H."/>
            <person name="Parhat M."/>
            <person name="Tsubouchi H."/>
            <person name="Bakenova O."/>
            <person name="Ogata M."/>
            <person name="Argunhan B."/>
            <person name="Aoki R."/>
            <person name="Kajiwara S."/>
            <person name="Itoh T."/>
            <person name="Iwasaki H."/>
        </authorList>
    </citation>
    <scope>NUCLEOTIDE SEQUENCE</scope>
    <source>
        <strain evidence="4">N6</strain>
    </source>
</reference>
<feature type="region of interest" description="Disordered" evidence="3">
    <location>
        <begin position="156"/>
        <end position="183"/>
    </location>
</feature>
<keyword evidence="1" id="KW-0677">Repeat</keyword>
<dbReference type="Gene3D" id="6.10.140.2130">
    <property type="match status" value="1"/>
</dbReference>
<evidence type="ECO:0000313" key="4">
    <source>
        <dbReference type="EMBL" id="GHJ85124.1"/>
    </source>
</evidence>
<evidence type="ECO:0000256" key="1">
    <source>
        <dbReference type="ARBA" id="ARBA00022737"/>
    </source>
</evidence>
<gene>
    <name evidence="4" type="ORF">NliqN6_1526</name>
</gene>
<dbReference type="Proteomes" id="UP000620104">
    <property type="component" value="Unassembled WGS sequence"/>
</dbReference>
<dbReference type="EMBL" id="BLZA01000010">
    <property type="protein sequence ID" value="GHJ85124.1"/>
    <property type="molecule type" value="Genomic_DNA"/>
</dbReference>
<keyword evidence="5" id="KW-1185">Reference proteome</keyword>
<dbReference type="Gene3D" id="6.10.150.10">
    <property type="match status" value="1"/>
</dbReference>
<accession>A0A8H3TQJ3</accession>
<name>A0A8H3TQJ3_9TREE</name>
<dbReference type="OrthoDB" id="197676at2759"/>
<proteinExistence type="predicted"/>
<dbReference type="SMART" id="SM00707">
    <property type="entry name" value="RPEL"/>
    <property type="match status" value="2"/>
</dbReference>
<dbReference type="Pfam" id="PF02755">
    <property type="entry name" value="RPEL"/>
    <property type="match status" value="2"/>
</dbReference>
<evidence type="ECO:0000256" key="2">
    <source>
        <dbReference type="PROSITE-ProRule" id="PRU00401"/>
    </source>
</evidence>
<organism evidence="4 5">
    <name type="scientific">Naganishia liquefaciens</name>
    <dbReference type="NCBI Taxonomy" id="104408"/>
    <lineage>
        <taxon>Eukaryota</taxon>
        <taxon>Fungi</taxon>
        <taxon>Dikarya</taxon>
        <taxon>Basidiomycota</taxon>
        <taxon>Agaricomycotina</taxon>
        <taxon>Tremellomycetes</taxon>
        <taxon>Filobasidiales</taxon>
        <taxon>Filobasidiaceae</taxon>
        <taxon>Naganishia</taxon>
    </lineage>
</organism>
<sequence length="183" mass="18597">MSFLDQAKAAANSAINTATNLTNQATAAAQPALQNVAASVQPTLQNMATSVQPALNTVAQGATAAATQAQAGLHSAMPSVVPAPTGTSSAMSSGGVDTSHDLNPHSSGTAALDSFLSHRPDPAELQEKNILKGAPNDSLAGKKADLMKAQLGTKLDEHLQHRPQPEELVQEGILTPGEAPPAK</sequence>
<feature type="repeat" description="RPEL" evidence="2">
    <location>
        <begin position="153"/>
        <end position="178"/>
    </location>
</feature>
<feature type="compositionally biased region" description="Basic and acidic residues" evidence="3">
    <location>
        <begin position="156"/>
        <end position="165"/>
    </location>
</feature>
<evidence type="ECO:0000313" key="5">
    <source>
        <dbReference type="Proteomes" id="UP000620104"/>
    </source>
</evidence>
<evidence type="ECO:0000256" key="3">
    <source>
        <dbReference type="SAM" id="MobiDB-lite"/>
    </source>
</evidence>
<dbReference type="PROSITE" id="PS51073">
    <property type="entry name" value="RPEL"/>
    <property type="match status" value="1"/>
</dbReference>
<dbReference type="InterPro" id="IPR004018">
    <property type="entry name" value="RPEL_repeat"/>
</dbReference>
<feature type="compositionally biased region" description="Polar residues" evidence="3">
    <location>
        <begin position="85"/>
        <end position="96"/>
    </location>
</feature>
<feature type="region of interest" description="Disordered" evidence="3">
    <location>
        <begin position="75"/>
        <end position="115"/>
    </location>
</feature>
<protein>
    <submittedName>
        <fullName evidence="4">Uncharacterized protein</fullName>
    </submittedName>
</protein>